<evidence type="ECO:0000313" key="1">
    <source>
        <dbReference type="EMBL" id="CAY80486.1"/>
    </source>
</evidence>
<dbReference type="EMBL" id="FN393074">
    <property type="protein sequence ID" value="CAY80486.1"/>
    <property type="molecule type" value="Genomic_DNA"/>
</dbReference>
<dbReference type="Proteomes" id="UP000000286">
    <property type="component" value="Chromosome IX"/>
</dbReference>
<dbReference type="AlphaFoldDB" id="C8ZAM3"/>
<organism evidence="1 2">
    <name type="scientific">Saccharomyces cerevisiae (strain Lalvin EC1118 / Prise de mousse)</name>
    <name type="common">Baker's yeast</name>
    <dbReference type="NCBI Taxonomy" id="643680"/>
    <lineage>
        <taxon>Eukaryota</taxon>
        <taxon>Fungi</taxon>
        <taxon>Dikarya</taxon>
        <taxon>Ascomycota</taxon>
        <taxon>Saccharomycotina</taxon>
        <taxon>Saccharomycetes</taxon>
        <taxon>Saccharomycetales</taxon>
        <taxon>Saccharomycetaceae</taxon>
        <taxon>Saccharomyces</taxon>
    </lineage>
</organism>
<accession>C8ZAM3</accession>
<reference evidence="1 2" key="1">
    <citation type="journal article" date="2009" name="Proc. Natl. Acad. Sci. U.S.A.">
        <title>Eukaryote-to-eukaryote gene transfer events revealed by the genome sequence of the wine yeast Saccharomyces cerevisiae EC1118.</title>
        <authorList>
            <person name="Novo M."/>
            <person name="Bigey F."/>
            <person name="Beyne E."/>
            <person name="Galeote V."/>
            <person name="Gavory F."/>
            <person name="Mallet S."/>
            <person name="Cambot B."/>
            <person name="Legras J.L."/>
            <person name="Wincker P."/>
            <person name="Casaregola S."/>
            <person name="Dequin S."/>
        </authorList>
    </citation>
    <scope>NUCLEOTIDE SEQUENCE [LARGE SCALE GENOMIC DNA]</scope>
    <source>
        <strain evidence="2">Lalvin EC1118 / Prise de mousse</strain>
    </source>
</reference>
<gene>
    <name evidence="1" type="ORF">EC1118_1I12_1739g</name>
</gene>
<sequence>MTNIYISIFSFLSSYGLDIHIFNRFIPFHLYHKVSISFRGIIIAVSRRGTQAPTDNGKRSGIITTYVKEEDQFKKGKGRGLRIGTLQATKRLIDSSYEALFLSIYCLSSSKQSFVTKKKAACYRQGSKSRSAGRLAYKLDSCALSSTA</sequence>
<name>C8ZAM3_YEAS8</name>
<dbReference type="HOGENOM" id="CLU_2005698_0_0_1"/>
<proteinExistence type="predicted"/>
<evidence type="ECO:0000313" key="2">
    <source>
        <dbReference type="Proteomes" id="UP000000286"/>
    </source>
</evidence>
<protein>
    <submittedName>
        <fullName evidence="1">EC1118_1I12_1739p</fullName>
    </submittedName>
</protein>